<sequence length="133" mass="14700">VAQSHGRAVALCLLKARAGSRRVLTSSLVLERVRVFPRPSSSSTTPTSSVSRGLSSSGPAFGYPSEFHQVTGLRQRLFIRVRLAIQVLRSCPCIGQIEVGWAYVSAFADRVYRYPRLSPQHDTARVRIDHVHA</sequence>
<proteinExistence type="predicted"/>
<accession>A0A0L0UP40</accession>
<dbReference type="Proteomes" id="UP000054564">
    <property type="component" value="Unassembled WGS sequence"/>
</dbReference>
<gene>
    <name evidence="1" type="ORF">PSTG_18072</name>
</gene>
<dbReference type="EMBL" id="AJIL01001602">
    <property type="protein sequence ID" value="KNE88524.1"/>
    <property type="molecule type" value="Genomic_DNA"/>
</dbReference>
<name>A0A0L0UP40_9BASI</name>
<organism evidence="1 2">
    <name type="scientific">Puccinia striiformis f. sp. tritici PST-78</name>
    <dbReference type="NCBI Taxonomy" id="1165861"/>
    <lineage>
        <taxon>Eukaryota</taxon>
        <taxon>Fungi</taxon>
        <taxon>Dikarya</taxon>
        <taxon>Basidiomycota</taxon>
        <taxon>Pucciniomycotina</taxon>
        <taxon>Pucciniomycetes</taxon>
        <taxon>Pucciniales</taxon>
        <taxon>Pucciniaceae</taxon>
        <taxon>Puccinia</taxon>
    </lineage>
</organism>
<dbReference type="AlphaFoldDB" id="A0A0L0UP40"/>
<evidence type="ECO:0000313" key="1">
    <source>
        <dbReference type="EMBL" id="KNE88524.1"/>
    </source>
</evidence>
<comment type="caution">
    <text evidence="1">The sequence shown here is derived from an EMBL/GenBank/DDBJ whole genome shotgun (WGS) entry which is preliminary data.</text>
</comment>
<feature type="non-terminal residue" evidence="1">
    <location>
        <position position="1"/>
    </location>
</feature>
<reference evidence="2" key="1">
    <citation type="submission" date="2014-03" db="EMBL/GenBank/DDBJ databases">
        <title>The Genome Sequence of Puccinia striiformis f. sp. tritici PST-78.</title>
        <authorList>
            <consortium name="The Broad Institute Genome Sequencing Platform"/>
            <person name="Cuomo C."/>
            <person name="Hulbert S."/>
            <person name="Chen X."/>
            <person name="Walker B."/>
            <person name="Young S.K."/>
            <person name="Zeng Q."/>
            <person name="Gargeya S."/>
            <person name="Fitzgerald M."/>
            <person name="Haas B."/>
            <person name="Abouelleil A."/>
            <person name="Alvarado L."/>
            <person name="Arachchi H.M."/>
            <person name="Berlin A.M."/>
            <person name="Chapman S.B."/>
            <person name="Goldberg J."/>
            <person name="Griggs A."/>
            <person name="Gujja S."/>
            <person name="Hansen M."/>
            <person name="Howarth C."/>
            <person name="Imamovic A."/>
            <person name="Larimer J."/>
            <person name="McCowan C."/>
            <person name="Montmayeur A."/>
            <person name="Murphy C."/>
            <person name="Neiman D."/>
            <person name="Pearson M."/>
            <person name="Priest M."/>
            <person name="Roberts A."/>
            <person name="Saif S."/>
            <person name="Shea T."/>
            <person name="Sisk P."/>
            <person name="Sykes S."/>
            <person name="Wortman J."/>
            <person name="Nusbaum C."/>
            <person name="Birren B."/>
        </authorList>
    </citation>
    <scope>NUCLEOTIDE SEQUENCE [LARGE SCALE GENOMIC DNA]</scope>
    <source>
        <strain evidence="2">race PST-78</strain>
    </source>
</reference>
<evidence type="ECO:0000313" key="2">
    <source>
        <dbReference type="Proteomes" id="UP000054564"/>
    </source>
</evidence>
<keyword evidence="2" id="KW-1185">Reference proteome</keyword>
<protein>
    <submittedName>
        <fullName evidence="1">Uncharacterized protein</fullName>
    </submittedName>
</protein>